<evidence type="ECO:0000256" key="2">
    <source>
        <dbReference type="ARBA" id="ARBA00022723"/>
    </source>
</evidence>
<organism evidence="6 7">
    <name type="scientific">Bacillus salipaludis</name>
    <dbReference type="NCBI Taxonomy" id="2547811"/>
    <lineage>
        <taxon>Bacteria</taxon>
        <taxon>Bacillati</taxon>
        <taxon>Bacillota</taxon>
        <taxon>Bacilli</taxon>
        <taxon>Bacillales</taxon>
        <taxon>Bacillaceae</taxon>
        <taxon>Bacillus</taxon>
    </lineage>
</organism>
<dbReference type="InterPro" id="IPR017900">
    <property type="entry name" value="4Fe4S_Fe_S_CS"/>
</dbReference>
<keyword evidence="1" id="KW-0004">4Fe-4S</keyword>
<dbReference type="SUPFAM" id="SSF54862">
    <property type="entry name" value="4Fe-4S ferredoxins"/>
    <property type="match status" value="2"/>
</dbReference>
<evidence type="ECO:0000259" key="5">
    <source>
        <dbReference type="PROSITE" id="PS51379"/>
    </source>
</evidence>
<evidence type="ECO:0000256" key="4">
    <source>
        <dbReference type="ARBA" id="ARBA00023014"/>
    </source>
</evidence>
<keyword evidence="3" id="KW-0408">Iron</keyword>
<keyword evidence="7" id="KW-1185">Reference proteome</keyword>
<feature type="domain" description="4Fe-4S ferredoxin-type" evidence="5">
    <location>
        <begin position="224"/>
        <end position="253"/>
    </location>
</feature>
<feature type="domain" description="4Fe-4S ferredoxin-type" evidence="5">
    <location>
        <begin position="48"/>
        <end position="77"/>
    </location>
</feature>
<keyword evidence="4" id="KW-0411">Iron-sulfur</keyword>
<evidence type="ECO:0000256" key="1">
    <source>
        <dbReference type="ARBA" id="ARBA00022485"/>
    </source>
</evidence>
<dbReference type="EMBL" id="JBJHQH010000011">
    <property type="protein sequence ID" value="MFK9092944.1"/>
    <property type="molecule type" value="Genomic_DNA"/>
</dbReference>
<dbReference type="InterPro" id="IPR017896">
    <property type="entry name" value="4Fe4S_Fe-S-bd"/>
</dbReference>
<protein>
    <recommendedName>
        <fullName evidence="5">4Fe-4S ferredoxin-type domain-containing protein</fullName>
    </recommendedName>
</protein>
<accession>A0ABW8RHG9</accession>
<keyword evidence="2" id="KW-0479">Metal-binding</keyword>
<evidence type="ECO:0000313" key="7">
    <source>
        <dbReference type="Proteomes" id="UP001623041"/>
    </source>
</evidence>
<dbReference type="InterPro" id="IPR050572">
    <property type="entry name" value="Fe-S_Ferredoxin"/>
</dbReference>
<dbReference type="Pfam" id="PF12838">
    <property type="entry name" value="Fer4_7"/>
    <property type="match status" value="1"/>
</dbReference>
<name>A0ABW8RHG9_9BACI</name>
<gene>
    <name evidence="6" type="ORF">ACJEBI_15840</name>
</gene>
<sequence length="301" mass="34682">MIMLVNWLESLHVDVTITNKCSRKRNLRSTCRICLDVCKYEAVTINQQSIEINSECCTSCGDCMISCPLSAIEGIPASREFDKGSLIYHDGYTPFVKELLIYKKRGINSIKLNGNPINQKWETVIIEANTKLKFLGQSPIKMIQKVEEETLSRREFFSSFQKEGKQLAKSMAPAIWKIEADEWNVNNYYSDYQFYRVMIDENKCTLCRACSSFCSQEVFSLTDSFLQIENDKCVNCTDCTDICPEHAIQIKSVFKKKGNIHAAFHIKECGDCGQSFHTFQPRMEKCHICNDRNPEWLSPYQ</sequence>
<dbReference type="PANTHER" id="PTHR43687:SF1">
    <property type="entry name" value="FERREDOXIN III"/>
    <property type="match status" value="1"/>
</dbReference>
<reference evidence="6 7" key="1">
    <citation type="submission" date="2024-11" db="EMBL/GenBank/DDBJ databases">
        <authorList>
            <person name="Lucas J.A."/>
        </authorList>
    </citation>
    <scope>NUCLEOTIDE SEQUENCE [LARGE SCALE GENOMIC DNA]</scope>
    <source>
        <strain evidence="6 7">Z 5.4</strain>
    </source>
</reference>
<dbReference type="PANTHER" id="PTHR43687">
    <property type="entry name" value="ADENYLYLSULFATE REDUCTASE, BETA SUBUNIT"/>
    <property type="match status" value="1"/>
</dbReference>
<evidence type="ECO:0000313" key="6">
    <source>
        <dbReference type="EMBL" id="MFK9092944.1"/>
    </source>
</evidence>
<comment type="caution">
    <text evidence="6">The sequence shown here is derived from an EMBL/GenBank/DDBJ whole genome shotgun (WGS) entry which is preliminary data.</text>
</comment>
<proteinExistence type="predicted"/>
<dbReference type="RefSeq" id="WP_406581502.1">
    <property type="nucleotide sequence ID" value="NZ_JBJHQH010000011.1"/>
</dbReference>
<dbReference type="PROSITE" id="PS00198">
    <property type="entry name" value="4FE4S_FER_1"/>
    <property type="match status" value="2"/>
</dbReference>
<dbReference type="PROSITE" id="PS51379">
    <property type="entry name" value="4FE4S_FER_2"/>
    <property type="match status" value="3"/>
</dbReference>
<evidence type="ECO:0000256" key="3">
    <source>
        <dbReference type="ARBA" id="ARBA00023004"/>
    </source>
</evidence>
<dbReference type="Gene3D" id="3.30.70.20">
    <property type="match status" value="2"/>
</dbReference>
<dbReference type="Proteomes" id="UP001623041">
    <property type="component" value="Unassembled WGS sequence"/>
</dbReference>
<feature type="domain" description="4Fe-4S ferredoxin-type" evidence="5">
    <location>
        <begin position="195"/>
        <end position="223"/>
    </location>
</feature>